<dbReference type="Proteomes" id="UP000267606">
    <property type="component" value="Unassembled WGS sequence"/>
</dbReference>
<dbReference type="WBParaSite" id="OFLC_0000781801-mRNA-1">
    <property type="protein sequence ID" value="OFLC_0000781801-mRNA-1"/>
    <property type="gene ID" value="OFLC_0000781801"/>
</dbReference>
<evidence type="ECO:0000313" key="1">
    <source>
        <dbReference type="EMBL" id="VDO52651.1"/>
    </source>
</evidence>
<protein>
    <submittedName>
        <fullName evidence="3">HAGH_C domain-containing protein</fullName>
    </submittedName>
</protein>
<sequence length="88" mass="10031">MTLLDEYKINPYLRTCSVKFREALVAAGYDVPMETKVVGDQDVDEVKDNSMEAQIAVFDALEKAKNDFTQKIMKQIEQKRAKSTRNNG</sequence>
<gene>
    <name evidence="1" type="ORF">OFLC_LOCUS7818</name>
</gene>
<accession>A0A183HK07</accession>
<dbReference type="EMBL" id="UZAJ01008410">
    <property type="protein sequence ID" value="VDO52651.1"/>
    <property type="molecule type" value="Genomic_DNA"/>
</dbReference>
<evidence type="ECO:0000313" key="3">
    <source>
        <dbReference type="WBParaSite" id="OFLC_0000781801-mRNA-1"/>
    </source>
</evidence>
<proteinExistence type="predicted"/>
<evidence type="ECO:0000313" key="2">
    <source>
        <dbReference type="Proteomes" id="UP000267606"/>
    </source>
</evidence>
<dbReference type="AlphaFoldDB" id="A0A183HK07"/>
<keyword evidence="2" id="KW-1185">Reference proteome</keyword>
<organism evidence="3">
    <name type="scientific">Onchocerca flexuosa</name>
    <dbReference type="NCBI Taxonomy" id="387005"/>
    <lineage>
        <taxon>Eukaryota</taxon>
        <taxon>Metazoa</taxon>
        <taxon>Ecdysozoa</taxon>
        <taxon>Nematoda</taxon>
        <taxon>Chromadorea</taxon>
        <taxon>Rhabditida</taxon>
        <taxon>Spirurina</taxon>
        <taxon>Spiruromorpha</taxon>
        <taxon>Filarioidea</taxon>
        <taxon>Onchocercidae</taxon>
        <taxon>Onchocerca</taxon>
    </lineage>
</organism>
<name>A0A183HK07_9BILA</name>
<reference evidence="3" key="1">
    <citation type="submission" date="2016-06" db="UniProtKB">
        <authorList>
            <consortium name="WormBaseParasite"/>
        </authorList>
    </citation>
    <scope>IDENTIFICATION</scope>
</reference>
<dbReference type="STRING" id="387005.A0A183HK07"/>
<reference evidence="1 2" key="2">
    <citation type="submission" date="2018-11" db="EMBL/GenBank/DDBJ databases">
        <authorList>
            <consortium name="Pathogen Informatics"/>
        </authorList>
    </citation>
    <scope>NUCLEOTIDE SEQUENCE [LARGE SCALE GENOMIC DNA]</scope>
</reference>